<sequence length="104" mass="11866">MESRARFLGGARKPHMTNLALKYFFLENSTLNFYPLPASSIRFFVGERQQLSSSVEINRWSPSSRISTAKCQSPLLVSFSFPLQALPFSCWKIFGPTRLLPLLH</sequence>
<dbReference type="AlphaFoldDB" id="A0A8T1RBV7"/>
<dbReference type="EMBL" id="CM031810">
    <property type="protein sequence ID" value="KAG6663572.1"/>
    <property type="molecule type" value="Genomic_DNA"/>
</dbReference>
<evidence type="ECO:0000313" key="1">
    <source>
        <dbReference type="EMBL" id="KAG6663572.1"/>
    </source>
</evidence>
<evidence type="ECO:0000313" key="2">
    <source>
        <dbReference type="Proteomes" id="UP000811609"/>
    </source>
</evidence>
<organism evidence="1 2">
    <name type="scientific">Carya illinoinensis</name>
    <name type="common">Pecan</name>
    <dbReference type="NCBI Taxonomy" id="32201"/>
    <lineage>
        <taxon>Eukaryota</taxon>
        <taxon>Viridiplantae</taxon>
        <taxon>Streptophyta</taxon>
        <taxon>Embryophyta</taxon>
        <taxon>Tracheophyta</taxon>
        <taxon>Spermatophyta</taxon>
        <taxon>Magnoliopsida</taxon>
        <taxon>eudicotyledons</taxon>
        <taxon>Gunneridae</taxon>
        <taxon>Pentapetalae</taxon>
        <taxon>rosids</taxon>
        <taxon>fabids</taxon>
        <taxon>Fagales</taxon>
        <taxon>Juglandaceae</taxon>
        <taxon>Carya</taxon>
    </lineage>
</organism>
<comment type="caution">
    <text evidence="1">The sequence shown here is derived from an EMBL/GenBank/DDBJ whole genome shotgun (WGS) entry which is preliminary data.</text>
</comment>
<accession>A0A8T1RBV7</accession>
<name>A0A8T1RBV7_CARIL</name>
<gene>
    <name evidence="1" type="ORF">CIPAW_02G034400</name>
</gene>
<proteinExistence type="predicted"/>
<reference evidence="1" key="1">
    <citation type="submission" date="2020-12" db="EMBL/GenBank/DDBJ databases">
        <title>WGS assembly of Carya illinoinensis cv. Pawnee.</title>
        <authorList>
            <person name="Platts A."/>
            <person name="Shu S."/>
            <person name="Wright S."/>
            <person name="Barry K."/>
            <person name="Edger P."/>
            <person name="Pires J.C."/>
            <person name="Schmutz J."/>
        </authorList>
    </citation>
    <scope>NUCLEOTIDE SEQUENCE</scope>
    <source>
        <tissue evidence="1">Leaf</tissue>
    </source>
</reference>
<protein>
    <submittedName>
        <fullName evidence="1">Uncharacterized protein</fullName>
    </submittedName>
</protein>
<keyword evidence="2" id="KW-1185">Reference proteome</keyword>
<dbReference type="Proteomes" id="UP000811609">
    <property type="component" value="Chromosome 2"/>
</dbReference>